<proteinExistence type="inferred from homology"/>
<evidence type="ECO:0000256" key="1">
    <source>
        <dbReference type="ARBA" id="ARBA00005044"/>
    </source>
</evidence>
<dbReference type="InterPro" id="IPR020541">
    <property type="entry name" value="Chorismate_synthase_CS"/>
</dbReference>
<comment type="subunit">
    <text evidence="11">Homotetramer.</text>
</comment>
<name>A0ABQ5N539_9CLOT</name>
<evidence type="ECO:0000256" key="6">
    <source>
        <dbReference type="ARBA" id="ARBA00022643"/>
    </source>
</evidence>
<feature type="binding site" evidence="11">
    <location>
        <position position="47"/>
    </location>
    <ligand>
        <name>NADP(+)</name>
        <dbReference type="ChEBI" id="CHEBI:58349"/>
    </ligand>
</feature>
<evidence type="ECO:0000256" key="7">
    <source>
        <dbReference type="ARBA" id="ARBA00022827"/>
    </source>
</evidence>
<evidence type="ECO:0000256" key="5">
    <source>
        <dbReference type="ARBA" id="ARBA00022630"/>
    </source>
</evidence>
<reference evidence="12 13" key="1">
    <citation type="journal article" date="2024" name="Int. J. Syst. Evol. Microbiol.">
        <title>Clostridium omnivorum sp. nov., isolated from anoxic soil under the treatment of reductive soil disinfestation.</title>
        <authorList>
            <person name="Ueki A."/>
            <person name="Tonouchi A."/>
            <person name="Kaku N."/>
            <person name="Honma S."/>
            <person name="Ueki K."/>
        </authorList>
    </citation>
    <scope>NUCLEOTIDE SEQUENCE [LARGE SCALE GENOMIC DNA]</scope>
    <source>
        <strain evidence="12 13">E14</strain>
    </source>
</reference>
<comment type="caution">
    <text evidence="12">The sequence shown here is derived from an EMBL/GenBank/DDBJ whole genome shotgun (WGS) entry which is preliminary data.</text>
</comment>
<feature type="binding site" evidence="11">
    <location>
        <begin position="304"/>
        <end position="308"/>
    </location>
    <ligand>
        <name>FMN</name>
        <dbReference type="ChEBI" id="CHEBI:58210"/>
    </ligand>
</feature>
<dbReference type="PIRSF" id="PIRSF001456">
    <property type="entry name" value="Chorismate_synth"/>
    <property type="match status" value="1"/>
</dbReference>
<dbReference type="Pfam" id="PF01264">
    <property type="entry name" value="Chorismate_synt"/>
    <property type="match status" value="1"/>
</dbReference>
<keyword evidence="4 11" id="KW-0028">Amino-acid biosynthesis</keyword>
<dbReference type="PROSITE" id="PS00788">
    <property type="entry name" value="CHORISMATE_SYNTHASE_2"/>
    <property type="match status" value="1"/>
</dbReference>
<evidence type="ECO:0000313" key="13">
    <source>
        <dbReference type="Proteomes" id="UP001208567"/>
    </source>
</evidence>
<dbReference type="EMBL" id="BRXR01000001">
    <property type="protein sequence ID" value="GLC30332.1"/>
    <property type="molecule type" value="Genomic_DNA"/>
</dbReference>
<keyword evidence="9 11" id="KW-0057">Aromatic amino acid biosynthesis</keyword>
<dbReference type="SUPFAM" id="SSF103263">
    <property type="entry name" value="Chorismate synthase, AroC"/>
    <property type="match status" value="1"/>
</dbReference>
<protein>
    <recommendedName>
        <fullName evidence="3 11">Chorismate synthase</fullName>
        <shortName evidence="11">CS</shortName>
        <ecNumber evidence="3 11">4.2.3.5</ecNumber>
    </recommendedName>
    <alternativeName>
        <fullName evidence="11">5-enolpyruvylshikimate-3-phosphate phospholyase</fullName>
    </alternativeName>
</protein>
<comment type="cofactor">
    <cofactor evidence="11">
        <name>FMNH2</name>
        <dbReference type="ChEBI" id="CHEBI:57618"/>
    </cofactor>
    <text evidence="11">Reduced FMN (FMNH(2)).</text>
</comment>
<evidence type="ECO:0000256" key="2">
    <source>
        <dbReference type="ARBA" id="ARBA00008014"/>
    </source>
</evidence>
<keyword evidence="6 11" id="KW-0288">FMN</keyword>
<evidence type="ECO:0000256" key="9">
    <source>
        <dbReference type="ARBA" id="ARBA00023141"/>
    </source>
</evidence>
<evidence type="ECO:0000256" key="8">
    <source>
        <dbReference type="ARBA" id="ARBA00022857"/>
    </source>
</evidence>
<feature type="binding site" evidence="11">
    <location>
        <position position="331"/>
    </location>
    <ligand>
        <name>FMN</name>
        <dbReference type="ChEBI" id="CHEBI:58210"/>
    </ligand>
</feature>
<sequence>MSGVWGKNIQYSIFGESHGKAIGINMSGLPSGIPLDLEFIKSEMARRAPGKDELSTPRAEKDEFEIISGYFNGYTTGTPLCALIWNSNKLSKDYDKLKTVMRPGHADYTGYLKYSGFNDYRGGGHFSGRLTAPLVFAGAIAKQFLNEKGIIIGSHICQIGTIKDTLFDAVNLCSEQLNELHKSNFPVIAAEKAAAMKELILNAKEDRDSIGGVVEAAIINLPPKLGSPFFDSIESQLAHLLFSIPGIKGVEFGAGFEISKMRGSEANDQLYIDKGIVKTYTNNSGGILGGITNGMPVIFRAAFKPTSSIGKPQNTVDIEANDNVEIQVTGRHDPCIVQRALPVVEAAAAMAIFDIMKGQIQ</sequence>
<comment type="pathway">
    <text evidence="1 11">Metabolic intermediate biosynthesis; chorismate biosynthesis; chorismate from D-erythrose 4-phosphate and phosphoenolpyruvate: step 7/7.</text>
</comment>
<dbReference type="Gene3D" id="3.60.150.10">
    <property type="entry name" value="Chorismate synthase AroC"/>
    <property type="match status" value="1"/>
</dbReference>
<comment type="catalytic activity">
    <reaction evidence="11">
        <text>5-O-(1-carboxyvinyl)-3-phosphoshikimate = chorismate + phosphate</text>
        <dbReference type="Rhea" id="RHEA:21020"/>
        <dbReference type="ChEBI" id="CHEBI:29748"/>
        <dbReference type="ChEBI" id="CHEBI:43474"/>
        <dbReference type="ChEBI" id="CHEBI:57701"/>
        <dbReference type="EC" id="4.2.3.5"/>
    </reaction>
</comment>
<dbReference type="Proteomes" id="UP001208567">
    <property type="component" value="Unassembled WGS sequence"/>
</dbReference>
<accession>A0ABQ5N539</accession>
<dbReference type="PANTHER" id="PTHR21085:SF0">
    <property type="entry name" value="CHORISMATE SYNTHASE"/>
    <property type="match status" value="1"/>
</dbReference>
<dbReference type="NCBIfam" id="TIGR00033">
    <property type="entry name" value="aroC"/>
    <property type="match status" value="1"/>
</dbReference>
<dbReference type="EC" id="4.2.3.5" evidence="3 11"/>
<evidence type="ECO:0000313" key="12">
    <source>
        <dbReference type="EMBL" id="GLC30332.1"/>
    </source>
</evidence>
<dbReference type="RefSeq" id="WP_264849594.1">
    <property type="nucleotide sequence ID" value="NZ_BRXR01000001.1"/>
</dbReference>
<evidence type="ECO:0000256" key="3">
    <source>
        <dbReference type="ARBA" id="ARBA00013036"/>
    </source>
</evidence>
<evidence type="ECO:0000256" key="11">
    <source>
        <dbReference type="HAMAP-Rule" id="MF_00300"/>
    </source>
</evidence>
<gene>
    <name evidence="11 12" type="primary">aroC</name>
    <name evidence="12" type="ORF">bsdE14_17420</name>
</gene>
<dbReference type="InterPro" id="IPR035904">
    <property type="entry name" value="Chorismate_synth_AroC_sf"/>
</dbReference>
<keyword evidence="10 11" id="KW-0456">Lyase</keyword>
<dbReference type="HAMAP" id="MF_00300">
    <property type="entry name" value="Chorismate_synth"/>
    <property type="match status" value="1"/>
</dbReference>
<comment type="similarity">
    <text evidence="2 11">Belongs to the chorismate synthase family.</text>
</comment>
<evidence type="ECO:0000256" key="10">
    <source>
        <dbReference type="ARBA" id="ARBA00023239"/>
    </source>
</evidence>
<organism evidence="12 13">
    <name type="scientific">Clostridium omnivorum</name>
    <dbReference type="NCBI Taxonomy" id="1604902"/>
    <lineage>
        <taxon>Bacteria</taxon>
        <taxon>Bacillati</taxon>
        <taxon>Bacillota</taxon>
        <taxon>Clostridia</taxon>
        <taxon>Eubacteriales</taxon>
        <taxon>Clostridiaceae</taxon>
        <taxon>Clostridium</taxon>
    </lineage>
</organism>
<comment type="caution">
    <text evidence="11">Lacks conserved residue(s) required for the propagation of feature annotation.</text>
</comment>
<dbReference type="PROSITE" id="PS00789">
    <property type="entry name" value="CHORISMATE_SYNTHASE_3"/>
    <property type="match status" value="1"/>
</dbReference>
<dbReference type="PANTHER" id="PTHR21085">
    <property type="entry name" value="CHORISMATE SYNTHASE"/>
    <property type="match status" value="1"/>
</dbReference>
<keyword evidence="13" id="KW-1185">Reference proteome</keyword>
<dbReference type="NCBIfam" id="NF003793">
    <property type="entry name" value="PRK05382.1"/>
    <property type="match status" value="1"/>
</dbReference>
<comment type="function">
    <text evidence="11">Catalyzes the anti-1,4-elimination of the C-3 phosphate and the C-6 proR hydrogen from 5-enolpyruvylshikimate-3-phosphate (EPSP) to yield chorismate, which is the branch point compound that serves as the starting substrate for the three terminal pathways of aromatic amino acid biosynthesis. This reaction introduces a second double bond into the aromatic ring system.</text>
</comment>
<feature type="binding site" evidence="11">
    <location>
        <position position="289"/>
    </location>
    <ligand>
        <name>FMN</name>
        <dbReference type="ChEBI" id="CHEBI:58210"/>
    </ligand>
</feature>
<evidence type="ECO:0000256" key="4">
    <source>
        <dbReference type="ARBA" id="ARBA00022605"/>
    </source>
</evidence>
<keyword evidence="7 11" id="KW-0274">FAD</keyword>
<keyword evidence="5 11" id="KW-0285">Flavoprotein</keyword>
<keyword evidence="8 11" id="KW-0521">NADP</keyword>
<dbReference type="CDD" id="cd07304">
    <property type="entry name" value="Chorismate_synthase"/>
    <property type="match status" value="1"/>
</dbReference>
<dbReference type="InterPro" id="IPR000453">
    <property type="entry name" value="Chorismate_synth"/>
</dbReference>
<feature type="binding site" evidence="11">
    <location>
        <begin position="125"/>
        <end position="127"/>
    </location>
    <ligand>
        <name>FMN</name>
        <dbReference type="ChEBI" id="CHEBI:58210"/>
    </ligand>
</feature>